<accession>A0A0A9A0H5</accession>
<protein>
    <submittedName>
        <fullName evidence="1">Uncharacterized protein</fullName>
    </submittedName>
</protein>
<proteinExistence type="predicted"/>
<reference evidence="1" key="1">
    <citation type="submission" date="2014-09" db="EMBL/GenBank/DDBJ databases">
        <authorList>
            <person name="Magalhaes I.L.F."/>
            <person name="Oliveira U."/>
            <person name="Santos F.R."/>
            <person name="Vidigal T.H.D.A."/>
            <person name="Brescovit A.D."/>
            <person name="Santos A.J."/>
        </authorList>
    </citation>
    <scope>NUCLEOTIDE SEQUENCE</scope>
    <source>
        <tissue evidence="1">Shoot tissue taken approximately 20 cm above the soil surface</tissue>
    </source>
</reference>
<dbReference type="AlphaFoldDB" id="A0A0A9A0H5"/>
<dbReference type="EMBL" id="GBRH01257353">
    <property type="protein sequence ID" value="JAD40542.1"/>
    <property type="molecule type" value="Transcribed_RNA"/>
</dbReference>
<name>A0A0A9A0H5_ARUDO</name>
<sequence>MRNKLEAASARGMPTEVIASYRPFK</sequence>
<evidence type="ECO:0000313" key="1">
    <source>
        <dbReference type="EMBL" id="JAD40542.1"/>
    </source>
</evidence>
<reference evidence="1" key="2">
    <citation type="journal article" date="2015" name="Data Brief">
        <title>Shoot transcriptome of the giant reed, Arundo donax.</title>
        <authorList>
            <person name="Barrero R.A."/>
            <person name="Guerrero F.D."/>
            <person name="Moolhuijzen P."/>
            <person name="Goolsby J.A."/>
            <person name="Tidwell J."/>
            <person name="Bellgard S.E."/>
            <person name="Bellgard M.I."/>
        </authorList>
    </citation>
    <scope>NUCLEOTIDE SEQUENCE</scope>
    <source>
        <tissue evidence="1">Shoot tissue taken approximately 20 cm above the soil surface</tissue>
    </source>
</reference>
<organism evidence="1">
    <name type="scientific">Arundo donax</name>
    <name type="common">Giant reed</name>
    <name type="synonym">Donax arundinaceus</name>
    <dbReference type="NCBI Taxonomy" id="35708"/>
    <lineage>
        <taxon>Eukaryota</taxon>
        <taxon>Viridiplantae</taxon>
        <taxon>Streptophyta</taxon>
        <taxon>Embryophyta</taxon>
        <taxon>Tracheophyta</taxon>
        <taxon>Spermatophyta</taxon>
        <taxon>Magnoliopsida</taxon>
        <taxon>Liliopsida</taxon>
        <taxon>Poales</taxon>
        <taxon>Poaceae</taxon>
        <taxon>PACMAD clade</taxon>
        <taxon>Arundinoideae</taxon>
        <taxon>Arundineae</taxon>
        <taxon>Arundo</taxon>
    </lineage>
</organism>